<evidence type="ECO:0000313" key="2">
    <source>
        <dbReference type="Proteomes" id="UP000195105"/>
    </source>
</evidence>
<reference evidence="1 2" key="1">
    <citation type="submission" date="2017-05" db="EMBL/GenBank/DDBJ databases">
        <title>Biotechnological potential of actinobacteria isolated from South African environments.</title>
        <authorList>
            <person name="Le Roes-Hill M."/>
            <person name="Prins A."/>
            <person name="Durrell K.A."/>
        </authorList>
    </citation>
    <scope>NUCLEOTIDE SEQUENCE [LARGE SCALE GENOMIC DNA]</scope>
    <source>
        <strain evidence="1 2">HMC13</strain>
    </source>
</reference>
<dbReference type="Proteomes" id="UP000195105">
    <property type="component" value="Unassembled WGS sequence"/>
</dbReference>
<dbReference type="EMBL" id="NGFN01000041">
    <property type="protein sequence ID" value="OUD03435.1"/>
    <property type="molecule type" value="Genomic_DNA"/>
</dbReference>
<proteinExistence type="predicted"/>
<comment type="caution">
    <text evidence="1">The sequence shown here is derived from an EMBL/GenBank/DDBJ whole genome shotgun (WGS) entry which is preliminary data.</text>
</comment>
<accession>A0A243S902</accession>
<dbReference type="AlphaFoldDB" id="A0A243S902"/>
<gene>
    <name evidence="1" type="ORF">CA983_09690</name>
</gene>
<evidence type="ECO:0000313" key="1">
    <source>
        <dbReference type="EMBL" id="OUD03435.1"/>
    </source>
</evidence>
<organism evidence="1 2">
    <name type="scientific">Streptomyces swartbergensis</name>
    <dbReference type="NCBI Taxonomy" id="487165"/>
    <lineage>
        <taxon>Bacteria</taxon>
        <taxon>Bacillati</taxon>
        <taxon>Actinomycetota</taxon>
        <taxon>Actinomycetes</taxon>
        <taxon>Kitasatosporales</taxon>
        <taxon>Streptomycetaceae</taxon>
        <taxon>Streptomyces</taxon>
    </lineage>
</organism>
<name>A0A243S902_9ACTN</name>
<keyword evidence="2" id="KW-1185">Reference proteome</keyword>
<protein>
    <submittedName>
        <fullName evidence="1">Uncharacterized protein</fullName>
    </submittedName>
</protein>
<sequence length="72" mass="8162">MRWRTEGLLVRVTSFTFPLAHFRSEVAALTMDGWLRQEFDLPESELRVVADAAGGAYRFEWGSHAAPFSDDS</sequence>